<evidence type="ECO:0000256" key="11">
    <source>
        <dbReference type="ARBA" id="ARBA00049564"/>
    </source>
</evidence>
<evidence type="ECO:0000256" key="4">
    <source>
        <dbReference type="ARBA" id="ARBA00022555"/>
    </source>
</evidence>
<evidence type="ECO:0000256" key="10">
    <source>
        <dbReference type="ARBA" id="ARBA00023157"/>
    </source>
</evidence>
<keyword evidence="9" id="KW-0694">RNA-binding</keyword>
<comment type="function">
    <text evidence="1">Catalyzes the 2-thiolation of uridine at the wobble position (U34) of mitochondrial tRNA(Lys), tRNA(Glu) and tRNA(Gln). Required for the formation of 5-taurinomethyl-2-thiouridine (tm5s2U) of mitochondrial tRNA(Lys), tRNA(Glu), and tRNA(Gln) at the wobble position. ATP is required to activate the C2 atom of the wobble base.</text>
</comment>
<organism evidence="13 14">
    <name type="scientific">Clathrus columnatus</name>
    <dbReference type="NCBI Taxonomy" id="1419009"/>
    <lineage>
        <taxon>Eukaryota</taxon>
        <taxon>Fungi</taxon>
        <taxon>Dikarya</taxon>
        <taxon>Basidiomycota</taxon>
        <taxon>Agaricomycotina</taxon>
        <taxon>Agaricomycetes</taxon>
        <taxon>Phallomycetidae</taxon>
        <taxon>Phallales</taxon>
        <taxon>Clathraceae</taxon>
        <taxon>Clathrus</taxon>
    </lineage>
</organism>
<dbReference type="PANTHER" id="PTHR11933:SF5">
    <property type="entry name" value="MITOCHONDRIAL TRNA-SPECIFIC 2-THIOURIDYLASE 1"/>
    <property type="match status" value="1"/>
</dbReference>
<comment type="catalytic activity">
    <reaction evidence="11">
        <text>5-taurinomethyluridine(34) in tRNA + S-sulfanyl-L-cysteinyl-[protein] + AH2 + ATP = 5-taurinomethyl-2-thiouridine(34) in tRNA + L-cysteinyl-[protein] + A + AMP + diphosphate + H(+)</text>
        <dbReference type="Rhea" id="RHEA:47040"/>
        <dbReference type="Rhea" id="RHEA-COMP:10131"/>
        <dbReference type="Rhea" id="RHEA-COMP:11726"/>
        <dbReference type="Rhea" id="RHEA-COMP:11732"/>
        <dbReference type="Rhea" id="RHEA-COMP:11733"/>
        <dbReference type="ChEBI" id="CHEBI:13193"/>
        <dbReference type="ChEBI" id="CHEBI:15378"/>
        <dbReference type="ChEBI" id="CHEBI:17499"/>
        <dbReference type="ChEBI" id="CHEBI:29950"/>
        <dbReference type="ChEBI" id="CHEBI:30616"/>
        <dbReference type="ChEBI" id="CHEBI:33019"/>
        <dbReference type="ChEBI" id="CHEBI:61963"/>
        <dbReference type="ChEBI" id="CHEBI:87171"/>
        <dbReference type="ChEBI" id="CHEBI:87172"/>
        <dbReference type="ChEBI" id="CHEBI:456215"/>
        <dbReference type="EC" id="2.8.1.14"/>
    </reaction>
</comment>
<dbReference type="Proteomes" id="UP001050691">
    <property type="component" value="Unassembled WGS sequence"/>
</dbReference>
<evidence type="ECO:0000256" key="9">
    <source>
        <dbReference type="ARBA" id="ARBA00022884"/>
    </source>
</evidence>
<dbReference type="InterPro" id="IPR014729">
    <property type="entry name" value="Rossmann-like_a/b/a_fold"/>
</dbReference>
<protein>
    <recommendedName>
        <fullName evidence="3">tRNA-5-taurinomethyluridine 2-sulfurtransferase</fullName>
        <ecNumber evidence="3">2.8.1.14</ecNumber>
    </recommendedName>
</protein>
<feature type="domain" description="tRNA-specific 2-thiouridylase MnmA-like central" evidence="12">
    <location>
        <begin position="179"/>
        <end position="240"/>
    </location>
</feature>
<evidence type="ECO:0000256" key="7">
    <source>
        <dbReference type="ARBA" id="ARBA00022741"/>
    </source>
</evidence>
<keyword evidence="6" id="KW-0819">tRNA processing</keyword>
<evidence type="ECO:0000256" key="6">
    <source>
        <dbReference type="ARBA" id="ARBA00022694"/>
    </source>
</evidence>
<dbReference type="Pfam" id="PF03054">
    <property type="entry name" value="tRNA_Me_trans"/>
    <property type="match status" value="2"/>
</dbReference>
<evidence type="ECO:0000256" key="3">
    <source>
        <dbReference type="ARBA" id="ARBA00011953"/>
    </source>
</evidence>
<evidence type="ECO:0000256" key="2">
    <source>
        <dbReference type="ARBA" id="ARBA00006191"/>
    </source>
</evidence>
<dbReference type="InterPro" id="IPR023382">
    <property type="entry name" value="MnmA-like_central_sf"/>
</dbReference>
<dbReference type="GO" id="GO:0005524">
    <property type="term" value="F:ATP binding"/>
    <property type="evidence" value="ECO:0007669"/>
    <property type="project" value="UniProtKB-KW"/>
</dbReference>
<dbReference type="FunFam" id="2.30.30.280:FF:000001">
    <property type="entry name" value="tRNA-specific 2-thiouridylase MnmA"/>
    <property type="match status" value="1"/>
</dbReference>
<keyword evidence="10" id="KW-1015">Disulfide bond</keyword>
<dbReference type="Gene3D" id="3.40.50.620">
    <property type="entry name" value="HUPs"/>
    <property type="match status" value="2"/>
</dbReference>
<dbReference type="InterPro" id="IPR046884">
    <property type="entry name" value="MnmA-like_central"/>
</dbReference>
<comment type="caution">
    <text evidence="13">The sequence shown here is derived from an EMBL/GenBank/DDBJ whole genome shotgun (WGS) entry which is preliminary data.</text>
</comment>
<dbReference type="Gene3D" id="2.30.30.280">
    <property type="entry name" value="Adenine nucleotide alpha hydrolases-like domains"/>
    <property type="match status" value="1"/>
</dbReference>
<dbReference type="GO" id="GO:0016783">
    <property type="term" value="F:sulfurtransferase activity"/>
    <property type="evidence" value="ECO:0007669"/>
    <property type="project" value="InterPro"/>
</dbReference>
<keyword evidence="8" id="KW-0067">ATP-binding</keyword>
<keyword evidence="14" id="KW-1185">Reference proteome</keyword>
<evidence type="ECO:0000256" key="1">
    <source>
        <dbReference type="ARBA" id="ARBA00003986"/>
    </source>
</evidence>
<proteinExistence type="inferred from homology"/>
<dbReference type="PANTHER" id="PTHR11933">
    <property type="entry name" value="TRNA 5-METHYLAMINOMETHYL-2-THIOURIDYLATE -METHYLTRANSFERASE"/>
    <property type="match status" value="1"/>
</dbReference>
<evidence type="ECO:0000256" key="8">
    <source>
        <dbReference type="ARBA" id="ARBA00022840"/>
    </source>
</evidence>
<gene>
    <name evidence="13" type="ORF">Clacol_006779</name>
</gene>
<evidence type="ECO:0000313" key="14">
    <source>
        <dbReference type="Proteomes" id="UP001050691"/>
    </source>
</evidence>
<name>A0AAV5AHV3_9AGAM</name>
<dbReference type="Pfam" id="PF20259">
    <property type="entry name" value="tRNA_Me_trans_M"/>
    <property type="match status" value="1"/>
</dbReference>
<comment type="similarity">
    <text evidence="2">Belongs to the MnmA/TRMU family.</text>
</comment>
<evidence type="ECO:0000259" key="12">
    <source>
        <dbReference type="Pfam" id="PF20259"/>
    </source>
</evidence>
<dbReference type="CDD" id="cd01998">
    <property type="entry name" value="MnmA_TRMU-like"/>
    <property type="match status" value="1"/>
</dbReference>
<keyword evidence="7" id="KW-0547">Nucleotide-binding</keyword>
<evidence type="ECO:0000313" key="13">
    <source>
        <dbReference type="EMBL" id="GJJ12536.1"/>
    </source>
</evidence>
<sequence>MPKTGDKVAMSGGVDSSVAALNLSKKDYDLSAVYMRNWDTRDESGSDIGCEWEKDWEDVQRVDLSTQYWISIFKPALDDWQSGYLTPNPDDAWLATGHYANIKWSKYNRPKLYRAHDRKKDQTYFLSCLYEHNLEKTIFPIGGLLKSQVRQIAHQHNLPTAKRSESMGLCFVGERRKFNDFLSNYLISESGEIIDPTGKSLGRHTGLWKYTIGQGAKIPGLPKRMYVAWKDPENNRLLVVPGQDHPYLFTSEIQVNNWHWISSDFKLLNAYRLRVQIRHLMLDIRCNVTLDTNG</sequence>
<accession>A0AAV5AHV3</accession>
<dbReference type="EMBL" id="BPWL01000007">
    <property type="protein sequence ID" value="GJJ12536.1"/>
    <property type="molecule type" value="Genomic_DNA"/>
</dbReference>
<dbReference type="InterPro" id="IPR004506">
    <property type="entry name" value="MnmA-like"/>
</dbReference>
<evidence type="ECO:0000256" key="5">
    <source>
        <dbReference type="ARBA" id="ARBA00022679"/>
    </source>
</evidence>
<reference evidence="13" key="1">
    <citation type="submission" date="2021-10" db="EMBL/GenBank/DDBJ databases">
        <title>De novo Genome Assembly of Clathrus columnatus (Basidiomycota, Fungi) Using Illumina and Nanopore Sequence Data.</title>
        <authorList>
            <person name="Ogiso-Tanaka E."/>
            <person name="Itagaki H."/>
            <person name="Hosoya T."/>
            <person name="Hosaka K."/>
        </authorList>
    </citation>
    <scope>NUCLEOTIDE SEQUENCE</scope>
    <source>
        <strain evidence="13">MO-923</strain>
    </source>
</reference>
<dbReference type="GO" id="GO:0002143">
    <property type="term" value="P:tRNA wobble position uridine thiolation"/>
    <property type="evidence" value="ECO:0007669"/>
    <property type="project" value="TreeGrafter"/>
</dbReference>
<dbReference type="GO" id="GO:0000049">
    <property type="term" value="F:tRNA binding"/>
    <property type="evidence" value="ECO:0007669"/>
    <property type="project" value="UniProtKB-KW"/>
</dbReference>
<dbReference type="GO" id="GO:0005739">
    <property type="term" value="C:mitochondrion"/>
    <property type="evidence" value="ECO:0007669"/>
    <property type="project" value="TreeGrafter"/>
</dbReference>
<dbReference type="EC" id="2.8.1.14" evidence="3"/>
<keyword evidence="5" id="KW-0808">Transferase</keyword>
<dbReference type="AlphaFoldDB" id="A0AAV5AHV3"/>
<dbReference type="SUPFAM" id="SSF52402">
    <property type="entry name" value="Adenine nucleotide alpha hydrolases-like"/>
    <property type="match status" value="1"/>
</dbReference>
<keyword evidence="4" id="KW-0820">tRNA-binding</keyword>